<evidence type="ECO:0000313" key="2">
    <source>
        <dbReference type="Proteomes" id="UP001592581"/>
    </source>
</evidence>
<organism evidence="1 2">
    <name type="scientific">Streptacidiphilus jeojiensis</name>
    <dbReference type="NCBI Taxonomy" id="3229225"/>
    <lineage>
        <taxon>Bacteria</taxon>
        <taxon>Bacillati</taxon>
        <taxon>Actinomycetota</taxon>
        <taxon>Actinomycetes</taxon>
        <taxon>Kitasatosporales</taxon>
        <taxon>Streptomycetaceae</taxon>
        <taxon>Streptacidiphilus</taxon>
    </lineage>
</organism>
<keyword evidence="2" id="KW-1185">Reference proteome</keyword>
<dbReference type="RefSeq" id="WP_380568428.1">
    <property type="nucleotide sequence ID" value="NZ_JBEUKS010000017.1"/>
</dbReference>
<evidence type="ECO:0000313" key="1">
    <source>
        <dbReference type="EMBL" id="MFC1443440.1"/>
    </source>
</evidence>
<sequence>MADTTDYRGGRYAVYQGHAYWSVGDSSSPMITLCVRDGDPVPEGLEPNRDPRGPSDSYLVDPREVTAWYTSSWTFRWKGEEFASYGCIDDRISGYYQGTKGSPFAEVYLKRVGVIEYEGTFPLSEVTDLTEKRIDLLSAWKAKHSQ</sequence>
<dbReference type="EMBL" id="JBEUKS010000017">
    <property type="protein sequence ID" value="MFC1443440.1"/>
    <property type="molecule type" value="Genomic_DNA"/>
</dbReference>
<accession>A0ABV6XYW3</accession>
<proteinExistence type="predicted"/>
<dbReference type="Proteomes" id="UP001592581">
    <property type="component" value="Unassembled WGS sequence"/>
</dbReference>
<gene>
    <name evidence="1" type="ORF">ABUW04_34890</name>
</gene>
<reference evidence="1 2" key="1">
    <citation type="submission" date="2024-06" db="EMBL/GenBank/DDBJ databases">
        <authorList>
            <person name="Lee S.D."/>
        </authorList>
    </citation>
    <scope>NUCLEOTIDE SEQUENCE [LARGE SCALE GENOMIC DNA]</scope>
    <source>
        <strain evidence="1 2">N1-10</strain>
    </source>
</reference>
<comment type="caution">
    <text evidence="1">The sequence shown here is derived from an EMBL/GenBank/DDBJ whole genome shotgun (WGS) entry which is preliminary data.</text>
</comment>
<protein>
    <submittedName>
        <fullName evidence="1">Uncharacterized protein</fullName>
    </submittedName>
</protein>
<name>A0ABV6XYW3_9ACTN</name>